<reference evidence="9 10" key="1">
    <citation type="submission" date="2017-04" db="EMBL/GenBank/DDBJ databases">
        <authorList>
            <person name="Afonso C.L."/>
            <person name="Miller P.J."/>
            <person name="Scott M.A."/>
            <person name="Spackman E."/>
            <person name="Goraichik I."/>
            <person name="Dimitrov K.M."/>
            <person name="Suarez D.L."/>
            <person name="Swayne D.E."/>
        </authorList>
    </citation>
    <scope>NUCLEOTIDE SEQUENCE [LARGE SCALE GENOMIC DNA]</scope>
    <source>
        <strain evidence="10">XA(T)</strain>
        <plasmid evidence="10">Plasmid unnamed1</plasmid>
    </source>
</reference>
<comment type="subcellular location">
    <subcellularLocation>
        <location evidence="2">Cell membrane</location>
    </subcellularLocation>
</comment>
<evidence type="ECO:0000256" key="4">
    <source>
        <dbReference type="ARBA" id="ARBA00022553"/>
    </source>
</evidence>
<dbReference type="InterPro" id="IPR003661">
    <property type="entry name" value="HisK_dim/P_dom"/>
</dbReference>
<accession>A0A1X9LQZ4</accession>
<dbReference type="InterPro" id="IPR036097">
    <property type="entry name" value="HisK_dim/P_sf"/>
</dbReference>
<dbReference type="GO" id="GO:0000155">
    <property type="term" value="F:phosphorelay sensor kinase activity"/>
    <property type="evidence" value="ECO:0007669"/>
    <property type="project" value="InterPro"/>
</dbReference>
<dbReference type="Gene3D" id="3.30.565.10">
    <property type="entry name" value="Histidine kinase-like ATPase, C-terminal domain"/>
    <property type="match status" value="1"/>
</dbReference>
<dbReference type="PANTHER" id="PTHR45436">
    <property type="entry name" value="SENSOR HISTIDINE KINASE YKOH"/>
    <property type="match status" value="1"/>
</dbReference>
<organism evidence="9 10">
    <name type="scientific">Cnuibacter physcomitrellae</name>
    <dbReference type="NCBI Taxonomy" id="1619308"/>
    <lineage>
        <taxon>Bacteria</taxon>
        <taxon>Bacillati</taxon>
        <taxon>Actinomycetota</taxon>
        <taxon>Actinomycetes</taxon>
        <taxon>Micrococcales</taxon>
        <taxon>Microbacteriaceae</taxon>
        <taxon>Cnuibacter</taxon>
    </lineage>
</organism>
<dbReference type="Gene3D" id="1.10.287.130">
    <property type="match status" value="1"/>
</dbReference>
<gene>
    <name evidence="9" type="ORF">B5808_19660</name>
</gene>
<dbReference type="CDD" id="cd00082">
    <property type="entry name" value="HisKA"/>
    <property type="match status" value="1"/>
</dbReference>
<dbReference type="SMART" id="SM00387">
    <property type="entry name" value="HATPase_c"/>
    <property type="match status" value="1"/>
</dbReference>
<keyword evidence="6" id="KW-0812">Transmembrane</keyword>
<keyword evidence="8" id="KW-1133">Transmembrane helix</keyword>
<dbReference type="InterPro" id="IPR036890">
    <property type="entry name" value="HATPase_C_sf"/>
</dbReference>
<dbReference type="InterPro" id="IPR050428">
    <property type="entry name" value="TCS_sensor_his_kinase"/>
</dbReference>
<dbReference type="Proteomes" id="UP000192775">
    <property type="component" value="Plasmid unnamed1"/>
</dbReference>
<evidence type="ECO:0000256" key="5">
    <source>
        <dbReference type="ARBA" id="ARBA00022679"/>
    </source>
</evidence>
<keyword evidence="4" id="KW-0597">Phosphoprotein</keyword>
<dbReference type="EC" id="2.7.13.3" evidence="3"/>
<evidence type="ECO:0000256" key="8">
    <source>
        <dbReference type="ARBA" id="ARBA00022989"/>
    </source>
</evidence>
<evidence type="ECO:0000256" key="1">
    <source>
        <dbReference type="ARBA" id="ARBA00000085"/>
    </source>
</evidence>
<dbReference type="AlphaFoldDB" id="A0A1X9LQZ4"/>
<proteinExistence type="predicted"/>
<dbReference type="PROSITE" id="PS50109">
    <property type="entry name" value="HIS_KIN"/>
    <property type="match status" value="1"/>
</dbReference>
<keyword evidence="5" id="KW-0808">Transferase</keyword>
<dbReference type="RefSeq" id="WP_085021740.1">
    <property type="nucleotide sequence ID" value="NZ_BMHD01000003.1"/>
</dbReference>
<evidence type="ECO:0000256" key="2">
    <source>
        <dbReference type="ARBA" id="ARBA00004236"/>
    </source>
</evidence>
<evidence type="ECO:0000256" key="6">
    <source>
        <dbReference type="ARBA" id="ARBA00022692"/>
    </source>
</evidence>
<keyword evidence="7" id="KW-0418">Kinase</keyword>
<protein>
    <recommendedName>
        <fullName evidence="3">histidine kinase</fullName>
        <ecNumber evidence="3">2.7.13.3</ecNumber>
    </recommendedName>
</protein>
<dbReference type="InterPro" id="IPR003594">
    <property type="entry name" value="HATPase_dom"/>
</dbReference>
<geneLocation type="plasmid" evidence="9">
    <name>unnamed1</name>
</geneLocation>
<dbReference type="PANTHER" id="PTHR45436:SF5">
    <property type="entry name" value="SENSOR HISTIDINE KINASE TRCS"/>
    <property type="match status" value="1"/>
</dbReference>
<keyword evidence="8" id="KW-0472">Membrane</keyword>
<dbReference type="KEGG" id="cphy:B5808_19660"/>
<dbReference type="EMBL" id="CP020716">
    <property type="protein sequence ID" value="ARJ07605.1"/>
    <property type="molecule type" value="Genomic_DNA"/>
</dbReference>
<dbReference type="SMART" id="SM00388">
    <property type="entry name" value="HisKA"/>
    <property type="match status" value="1"/>
</dbReference>
<dbReference type="GO" id="GO:0005886">
    <property type="term" value="C:plasma membrane"/>
    <property type="evidence" value="ECO:0007669"/>
    <property type="project" value="UniProtKB-SubCell"/>
</dbReference>
<evidence type="ECO:0000313" key="10">
    <source>
        <dbReference type="Proteomes" id="UP000192775"/>
    </source>
</evidence>
<name>A0A1X9LQZ4_9MICO</name>
<evidence type="ECO:0000313" key="9">
    <source>
        <dbReference type="EMBL" id="ARJ07605.1"/>
    </source>
</evidence>
<dbReference type="Pfam" id="PF00512">
    <property type="entry name" value="HisKA"/>
    <property type="match status" value="1"/>
</dbReference>
<evidence type="ECO:0000256" key="7">
    <source>
        <dbReference type="ARBA" id="ARBA00022777"/>
    </source>
</evidence>
<comment type="catalytic activity">
    <reaction evidence="1">
        <text>ATP + protein L-histidine = ADP + protein N-phospho-L-histidine.</text>
        <dbReference type="EC" id="2.7.13.3"/>
    </reaction>
</comment>
<dbReference type="SUPFAM" id="SSF47384">
    <property type="entry name" value="Homodimeric domain of signal transducing histidine kinase"/>
    <property type="match status" value="1"/>
</dbReference>
<dbReference type="Pfam" id="PF02518">
    <property type="entry name" value="HATPase_c"/>
    <property type="match status" value="1"/>
</dbReference>
<keyword evidence="10" id="KW-1185">Reference proteome</keyword>
<dbReference type="InterPro" id="IPR005467">
    <property type="entry name" value="His_kinase_dom"/>
</dbReference>
<evidence type="ECO:0000256" key="3">
    <source>
        <dbReference type="ARBA" id="ARBA00012438"/>
    </source>
</evidence>
<keyword evidence="9" id="KW-0614">Plasmid</keyword>
<sequence length="392" mass="41033">MTAEDAALRRTARRLALQFAAVIAMIIALVGIIAYGLVSVSVAEAIDRSLSISGQDLRGDEAPADTWVITVRDGRTESSKTLPAGLPDTTALNEARSAAGPVDTTVSADGHSYAVRTRVDGDILVQVAIDQRESDEELTRLAWSLVGAGAVGVAVAALGGYLLSSRAMRPLTEALARQRRFVADASHELRTPLTLLSTRVQLLRRRINTDASPDRLHAEADAVVADTAALTSILEDLLIAADDRPAAVSAVDVAAIAGEVVTAARAEADAAGIALTLDAPESVHVAAGEAPLRRVLFSLIANALDHARSSVTVIITEEARTVRIRVADDGQGFRDGDRPFERFASNRSPGTGPAHYGLGLALVADVISRYGGSVRVVTELPGGVVEASLPRP</sequence>
<dbReference type="SUPFAM" id="SSF55874">
    <property type="entry name" value="ATPase domain of HSP90 chaperone/DNA topoisomerase II/histidine kinase"/>
    <property type="match status" value="1"/>
</dbReference>